<dbReference type="PROSITE" id="PS00647">
    <property type="entry name" value="THYMID_PHOSPHORYLASE"/>
    <property type="match status" value="1"/>
</dbReference>
<proteinExistence type="inferred from homology"/>
<dbReference type="SMART" id="SM00941">
    <property type="entry name" value="PYNP_C"/>
    <property type="match status" value="1"/>
</dbReference>
<dbReference type="RefSeq" id="WP_108108175.1">
    <property type="nucleotide sequence ID" value="NZ_QASN01000020.1"/>
</dbReference>
<dbReference type="AlphaFoldDB" id="A0A2T5P7M8"/>
<dbReference type="GO" id="GO:0005829">
    <property type="term" value="C:cytosol"/>
    <property type="evidence" value="ECO:0007669"/>
    <property type="project" value="TreeGrafter"/>
</dbReference>
<comment type="caution">
    <text evidence="6">The sequence shown here is derived from an EMBL/GenBank/DDBJ whole genome shotgun (WGS) entry which is preliminary data.</text>
</comment>
<dbReference type="NCBIfam" id="TIGR02645">
    <property type="entry name" value="ARCH_P_rylase"/>
    <property type="match status" value="1"/>
</dbReference>
<dbReference type="EC" id="2.4.2.4" evidence="4"/>
<dbReference type="InterPro" id="IPR036566">
    <property type="entry name" value="PYNP-like_C_sf"/>
</dbReference>
<evidence type="ECO:0000256" key="1">
    <source>
        <dbReference type="ARBA" id="ARBA00022676"/>
    </source>
</evidence>
<dbReference type="OrthoDB" id="341217at2"/>
<dbReference type="Gene3D" id="3.90.1170.30">
    <property type="entry name" value="Pyrimidine nucleoside phosphorylase-like, C-terminal domain"/>
    <property type="match status" value="1"/>
</dbReference>
<evidence type="ECO:0000313" key="6">
    <source>
        <dbReference type="EMBL" id="PTU73731.1"/>
    </source>
</evidence>
<comment type="catalytic activity">
    <reaction evidence="3 4">
        <text>thymidine + phosphate = 2-deoxy-alpha-D-ribose 1-phosphate + thymine</text>
        <dbReference type="Rhea" id="RHEA:16037"/>
        <dbReference type="ChEBI" id="CHEBI:17748"/>
        <dbReference type="ChEBI" id="CHEBI:17821"/>
        <dbReference type="ChEBI" id="CHEBI:43474"/>
        <dbReference type="ChEBI" id="CHEBI:57259"/>
        <dbReference type="EC" id="2.4.2.4"/>
    </reaction>
</comment>
<comment type="similarity">
    <text evidence="4">Belongs to the thymidine/pyrimidine-nucleoside phosphorylase family. Type 2 subfamily.</text>
</comment>
<dbReference type="GO" id="GO:0004645">
    <property type="term" value="F:1,4-alpha-oligoglucan phosphorylase activity"/>
    <property type="evidence" value="ECO:0007669"/>
    <property type="project" value="InterPro"/>
</dbReference>
<dbReference type="InterPro" id="IPR013466">
    <property type="entry name" value="Thymidine/AMP_Pase"/>
</dbReference>
<dbReference type="InterPro" id="IPR013102">
    <property type="entry name" value="PYNP_C"/>
</dbReference>
<dbReference type="InterPro" id="IPR035902">
    <property type="entry name" value="Nuc_phospho_transferase"/>
</dbReference>
<dbReference type="InterPro" id="IPR000312">
    <property type="entry name" value="Glycosyl_Trfase_fam3"/>
</dbReference>
<evidence type="ECO:0000256" key="3">
    <source>
        <dbReference type="ARBA" id="ARBA00048550"/>
    </source>
</evidence>
<dbReference type="SUPFAM" id="SSF52418">
    <property type="entry name" value="Nucleoside phosphorylase/phosphoribosyltransferase catalytic domain"/>
    <property type="match status" value="1"/>
</dbReference>
<dbReference type="InterPro" id="IPR017459">
    <property type="entry name" value="Glycosyl_Trfase_fam3_N_dom"/>
</dbReference>
<sequence>MSITSSDSLSGEKAPVRLSLRRVAIDTYRENVAYLHRDCAACRAEGFQALAKVEIRVNGKRILASLNLVDDPSIVACDELGLSEDAFAQLGAEAGVAAAISQAEPAVSIPALHRKIAGERLQREDFQAIVRDIAEHRYSKIELTAFVVACNQGELDREEVYFLSDAMAQVGRRLDWHEHPVVDKHCIGGIPGNRTSMLVVPIVAAHGMLCPKTSSRAITSPSGTADTMEVLANVELPFEQLSEMVRNQRGCLAWGGSSDLSPADDVLISVERPLSIDSPGQMVASILSKKIAAGSTHLLLDIPIGPTAKVRSMAEAQRLRKLFEFVASRLGLTLDVVISDGRQPVGNGIGPVLEARDVMQVLQNDPQAPDDLRQKALRLAGRMLEFDPDVRGGDGYAIARDILDSGRALAKMHSIIAAQGARAFDHKQPPLAALTYEVLAERDAVVIAIDNLQLARIARLAGAPKVQGAGVDLLHKLGEPVRCGEPLYRVHAEFPADLSFARQASERASGFSLGRPEQIPSVYVEF</sequence>
<dbReference type="Pfam" id="PF00591">
    <property type="entry name" value="Glycos_transf_3"/>
    <property type="match status" value="1"/>
</dbReference>
<dbReference type="PANTHER" id="PTHR10515">
    <property type="entry name" value="THYMIDINE PHOSPHORYLASE"/>
    <property type="match status" value="1"/>
</dbReference>
<accession>A0A2T5P7M8</accession>
<dbReference type="SUPFAM" id="SSF47648">
    <property type="entry name" value="Nucleoside phosphorylase/phosphoribosyltransferase N-terminal domain"/>
    <property type="match status" value="1"/>
</dbReference>
<gene>
    <name evidence="6" type="ORF">DBO85_15615</name>
</gene>
<dbReference type="InterPro" id="IPR036320">
    <property type="entry name" value="Glycosyl_Trfase_fam3_N_dom_sf"/>
</dbReference>
<organism evidence="6 7">
    <name type="scientific">Pseudomonas mangrovi</name>
    <dbReference type="NCBI Taxonomy" id="2161748"/>
    <lineage>
        <taxon>Bacteria</taxon>
        <taxon>Pseudomonadati</taxon>
        <taxon>Pseudomonadota</taxon>
        <taxon>Gammaproteobacteria</taxon>
        <taxon>Pseudomonadales</taxon>
        <taxon>Pseudomonadaceae</taxon>
        <taxon>Pseudomonas</taxon>
    </lineage>
</organism>
<dbReference type="Proteomes" id="UP000244064">
    <property type="component" value="Unassembled WGS sequence"/>
</dbReference>
<dbReference type="EMBL" id="QASN01000020">
    <property type="protein sequence ID" value="PTU73731.1"/>
    <property type="molecule type" value="Genomic_DNA"/>
</dbReference>
<keyword evidence="7" id="KW-1185">Reference proteome</keyword>
<dbReference type="SUPFAM" id="SSF54680">
    <property type="entry name" value="Pyrimidine nucleoside phosphorylase C-terminal domain"/>
    <property type="match status" value="1"/>
</dbReference>
<dbReference type="GO" id="GO:0006213">
    <property type="term" value="P:pyrimidine nucleoside metabolic process"/>
    <property type="evidence" value="ECO:0007669"/>
    <property type="project" value="InterPro"/>
</dbReference>
<dbReference type="NCBIfam" id="NF003338">
    <property type="entry name" value="PRK04350.1"/>
    <property type="match status" value="1"/>
</dbReference>
<dbReference type="Gene3D" id="3.40.1030.10">
    <property type="entry name" value="Nucleoside phosphorylase/phosphoribosyltransferase catalytic domain"/>
    <property type="match status" value="1"/>
</dbReference>
<dbReference type="HAMAP" id="MF_00703">
    <property type="entry name" value="Thymid_phosp_2"/>
    <property type="match status" value="1"/>
</dbReference>
<dbReference type="PANTHER" id="PTHR10515:SF0">
    <property type="entry name" value="THYMIDINE PHOSPHORYLASE"/>
    <property type="match status" value="1"/>
</dbReference>
<dbReference type="InterPro" id="IPR017872">
    <property type="entry name" value="Pyrmidine_PPase_CS"/>
</dbReference>
<dbReference type="Gene3D" id="1.20.970.50">
    <property type="match status" value="1"/>
</dbReference>
<name>A0A2T5P7M8_9PSED</name>
<feature type="domain" description="Pyrimidine nucleoside phosphorylase C-terminal" evidence="5">
    <location>
        <begin position="445"/>
        <end position="512"/>
    </location>
</feature>
<keyword evidence="1 4" id="KW-0328">Glycosyltransferase</keyword>
<keyword evidence="2 4" id="KW-0808">Transferase</keyword>
<dbReference type="GO" id="GO:0006206">
    <property type="term" value="P:pyrimidine nucleobase metabolic process"/>
    <property type="evidence" value="ECO:0007669"/>
    <property type="project" value="InterPro"/>
</dbReference>
<evidence type="ECO:0000259" key="5">
    <source>
        <dbReference type="SMART" id="SM00941"/>
    </source>
</evidence>
<evidence type="ECO:0000313" key="7">
    <source>
        <dbReference type="Proteomes" id="UP000244064"/>
    </source>
</evidence>
<evidence type="ECO:0000256" key="2">
    <source>
        <dbReference type="ARBA" id="ARBA00022679"/>
    </source>
</evidence>
<evidence type="ECO:0000256" key="4">
    <source>
        <dbReference type="HAMAP-Rule" id="MF_00703"/>
    </source>
</evidence>
<dbReference type="InterPro" id="IPR000053">
    <property type="entry name" value="Thymidine/pyrmidine_PPase"/>
</dbReference>
<dbReference type="InterPro" id="IPR028579">
    <property type="entry name" value="Thym_Pase_Put"/>
</dbReference>
<dbReference type="GO" id="GO:0009032">
    <property type="term" value="F:thymidine phosphorylase activity"/>
    <property type="evidence" value="ECO:0007669"/>
    <property type="project" value="UniProtKB-UniRule"/>
</dbReference>
<reference evidence="6 7" key="1">
    <citation type="submission" date="2018-04" db="EMBL/GenBank/DDBJ databases">
        <title>Pseudomonas sp. nov., isolated from mangrove soil.</title>
        <authorList>
            <person name="Chen C."/>
        </authorList>
    </citation>
    <scope>NUCLEOTIDE SEQUENCE [LARGE SCALE GENOMIC DNA]</scope>
    <source>
        <strain evidence="6 7">TC-11</strain>
    </source>
</reference>
<dbReference type="Pfam" id="PF02885">
    <property type="entry name" value="Glycos_trans_3N"/>
    <property type="match status" value="1"/>
</dbReference>
<protein>
    <recommendedName>
        <fullName evidence="4">Putative thymidine phosphorylase</fullName>
        <ecNumber evidence="4">2.4.2.4</ecNumber>
    </recommendedName>
    <alternativeName>
        <fullName evidence="4">TdRPase</fullName>
    </alternativeName>
</protein>